<evidence type="ECO:0008006" key="3">
    <source>
        <dbReference type="Google" id="ProtNLM"/>
    </source>
</evidence>
<proteinExistence type="predicted"/>
<reference evidence="1 2" key="1">
    <citation type="submission" date="2014-05" db="EMBL/GenBank/DDBJ databases">
        <title>Genome Sequence of Flavobacterium sp. EM1321.</title>
        <authorList>
            <person name="Shin S.-K."/>
            <person name="Yi H."/>
        </authorList>
    </citation>
    <scope>NUCLEOTIDE SEQUENCE [LARGE SCALE GENOMIC DNA]</scope>
    <source>
        <strain evidence="1 2">EM1321</strain>
    </source>
</reference>
<protein>
    <recommendedName>
        <fullName evidence="3">Lipoprotein</fullName>
    </recommendedName>
</protein>
<accession>A0A066WWD3</accession>
<dbReference type="EMBL" id="JNCA01000017">
    <property type="protein sequence ID" value="KDN54975.1"/>
    <property type="molecule type" value="Genomic_DNA"/>
</dbReference>
<dbReference type="AlphaFoldDB" id="A0A066WWD3"/>
<evidence type="ECO:0000313" key="2">
    <source>
        <dbReference type="Proteomes" id="UP000027064"/>
    </source>
</evidence>
<dbReference type="RefSeq" id="WP_035659969.1">
    <property type="nucleotide sequence ID" value="NZ_JNCA01000017.1"/>
</dbReference>
<organism evidence="1 2">
    <name type="scientific">Flavobacterium seoulense</name>
    <dbReference type="NCBI Taxonomy" id="1492738"/>
    <lineage>
        <taxon>Bacteria</taxon>
        <taxon>Pseudomonadati</taxon>
        <taxon>Bacteroidota</taxon>
        <taxon>Flavobacteriia</taxon>
        <taxon>Flavobacteriales</taxon>
        <taxon>Flavobacteriaceae</taxon>
        <taxon>Flavobacterium</taxon>
    </lineage>
</organism>
<sequence length="143" mass="17081">MKKIIITFLSLSLISCNPFDEDKVLKYKDDLNNLVSKFEKYNDGTYDRDEFDEFIIDDLDRLDINSVVKNNTKKNLSYSGFFEENDSIIIFINKSTNLFDREKRIIYDFHKTPKNFGNKTIFGASYRIKQLDDRWYYSEEGFD</sequence>
<dbReference type="PROSITE" id="PS51257">
    <property type="entry name" value="PROKAR_LIPOPROTEIN"/>
    <property type="match status" value="1"/>
</dbReference>
<dbReference type="eggNOG" id="ENOG5033YVU">
    <property type="taxonomic scope" value="Bacteria"/>
</dbReference>
<dbReference type="OrthoDB" id="1366026at2"/>
<name>A0A066WWD3_9FLAO</name>
<dbReference type="PATRIC" id="fig|1492738.3.peg.1968"/>
<dbReference type="Proteomes" id="UP000027064">
    <property type="component" value="Unassembled WGS sequence"/>
</dbReference>
<evidence type="ECO:0000313" key="1">
    <source>
        <dbReference type="EMBL" id="KDN54975.1"/>
    </source>
</evidence>
<comment type="caution">
    <text evidence="1">The sequence shown here is derived from an EMBL/GenBank/DDBJ whole genome shotgun (WGS) entry which is preliminary data.</text>
</comment>
<dbReference type="STRING" id="1492738.FEM21_19800"/>
<keyword evidence="2" id="KW-1185">Reference proteome</keyword>
<gene>
    <name evidence="1" type="ORF">FEM21_19800</name>
</gene>